<proteinExistence type="predicted"/>
<evidence type="ECO:0000313" key="3">
    <source>
        <dbReference type="EMBL" id="MDN4481455.1"/>
    </source>
</evidence>
<keyword evidence="4" id="KW-1185">Reference proteome</keyword>
<dbReference type="InterPro" id="IPR024072">
    <property type="entry name" value="DHFR-like_dom_sf"/>
</dbReference>
<evidence type="ECO:0000313" key="4">
    <source>
        <dbReference type="Proteomes" id="UP001172708"/>
    </source>
</evidence>
<protein>
    <submittedName>
        <fullName evidence="3">Dihydrofolate reductase family protein</fullName>
    </submittedName>
</protein>
<feature type="region of interest" description="Disordered" evidence="1">
    <location>
        <begin position="186"/>
        <end position="216"/>
    </location>
</feature>
<sequence length="216" mass="22934">MGRVRAYIASSIDGFIAGPRDELDWLEAPRPPWAPMAEGAWKSHPVDALGYEEFFADVGAMLMGRRTYDVVAGLDIDWQYGDVPILVATERPLDGAPPSVRAASGPIANLVAEALEAANGDDVYIDGGSMIRQALDEGLIDDLTVTLHPTVLGSGRPLFAGAEQRHHITVTDVRRYGDGMVQLTLVPAREPRDESPVPEDGGPAADAGGEPPLGLA</sequence>
<dbReference type="SUPFAM" id="SSF53597">
    <property type="entry name" value="Dihydrofolate reductase-like"/>
    <property type="match status" value="1"/>
</dbReference>
<evidence type="ECO:0000259" key="2">
    <source>
        <dbReference type="Pfam" id="PF01872"/>
    </source>
</evidence>
<dbReference type="Proteomes" id="UP001172708">
    <property type="component" value="Unassembled WGS sequence"/>
</dbReference>
<reference evidence="3" key="1">
    <citation type="submission" date="2023-06" db="EMBL/GenBank/DDBJ databases">
        <title>Egi l300058.</title>
        <authorList>
            <person name="Gao L."/>
            <person name="Fang B.-Z."/>
            <person name="Li W.-J."/>
        </authorList>
    </citation>
    <scope>NUCLEOTIDE SEQUENCE</scope>
    <source>
        <strain evidence="3">EGI L300058</strain>
    </source>
</reference>
<dbReference type="PANTHER" id="PTHR38011">
    <property type="entry name" value="DIHYDROFOLATE REDUCTASE FAMILY PROTEIN (AFU_ORTHOLOGUE AFUA_8G06820)"/>
    <property type="match status" value="1"/>
</dbReference>
<gene>
    <name evidence="3" type="ORF">QQX02_11015</name>
</gene>
<evidence type="ECO:0000256" key="1">
    <source>
        <dbReference type="SAM" id="MobiDB-lite"/>
    </source>
</evidence>
<dbReference type="PANTHER" id="PTHR38011:SF11">
    <property type="entry name" value="2,5-DIAMINO-6-RIBOSYLAMINO-4(3H)-PYRIMIDINONE 5'-PHOSPHATE REDUCTASE"/>
    <property type="match status" value="1"/>
</dbReference>
<organism evidence="3 4">
    <name type="scientific">Demequina muriae</name>
    <dbReference type="NCBI Taxonomy" id="3051664"/>
    <lineage>
        <taxon>Bacteria</taxon>
        <taxon>Bacillati</taxon>
        <taxon>Actinomycetota</taxon>
        <taxon>Actinomycetes</taxon>
        <taxon>Micrococcales</taxon>
        <taxon>Demequinaceae</taxon>
        <taxon>Demequina</taxon>
    </lineage>
</organism>
<feature type="domain" description="Bacterial bifunctional deaminase-reductase C-terminal" evidence="2">
    <location>
        <begin position="113"/>
        <end position="181"/>
    </location>
</feature>
<name>A0ABT8GJ58_9MICO</name>
<dbReference type="InterPro" id="IPR002734">
    <property type="entry name" value="RibDG_C"/>
</dbReference>
<dbReference type="Pfam" id="PF01872">
    <property type="entry name" value="RibD_C"/>
    <property type="match status" value="1"/>
</dbReference>
<dbReference type="Gene3D" id="3.40.430.10">
    <property type="entry name" value="Dihydrofolate Reductase, subunit A"/>
    <property type="match status" value="1"/>
</dbReference>
<accession>A0ABT8GJ58</accession>
<feature type="compositionally biased region" description="Low complexity" evidence="1">
    <location>
        <begin position="198"/>
        <end position="216"/>
    </location>
</feature>
<dbReference type="RefSeq" id="WP_301143115.1">
    <property type="nucleotide sequence ID" value="NZ_JAUHQA010000001.1"/>
</dbReference>
<dbReference type="InterPro" id="IPR050765">
    <property type="entry name" value="Riboflavin_Biosynth_HTPR"/>
</dbReference>
<dbReference type="EMBL" id="JAUHQA010000001">
    <property type="protein sequence ID" value="MDN4481455.1"/>
    <property type="molecule type" value="Genomic_DNA"/>
</dbReference>
<comment type="caution">
    <text evidence="3">The sequence shown here is derived from an EMBL/GenBank/DDBJ whole genome shotgun (WGS) entry which is preliminary data.</text>
</comment>